<accession>B4FVW4</accession>
<reference evidence="1" key="1">
    <citation type="journal article" date="2009" name="PLoS Genet.">
        <title>Sequencing, mapping, and analysis of 27,455 maize full-length cDNAs.</title>
        <authorList>
            <person name="Soderlund C."/>
            <person name="Descour A."/>
            <person name="Kudrna D."/>
            <person name="Bomhoff M."/>
            <person name="Boyd L."/>
            <person name="Currie J."/>
            <person name="Angelova A."/>
            <person name="Collura K."/>
            <person name="Wissotski M."/>
            <person name="Ashley E."/>
            <person name="Morrow D."/>
            <person name="Fernandes J."/>
            <person name="Walbot V."/>
            <person name="Yu Y."/>
        </authorList>
    </citation>
    <scope>NUCLEOTIDE SEQUENCE</scope>
    <source>
        <strain evidence="1">B73</strain>
    </source>
</reference>
<evidence type="ECO:0000313" key="1">
    <source>
        <dbReference type="EMBL" id="ACF86257.1"/>
    </source>
</evidence>
<name>B4FVW4_MAIZE</name>
<dbReference type="AlphaFoldDB" id="B4FVW4"/>
<dbReference type="EMBL" id="BT041252">
    <property type="protein sequence ID" value="ACF86257.1"/>
    <property type="molecule type" value="mRNA"/>
</dbReference>
<organism evidence="1">
    <name type="scientific">Zea mays</name>
    <name type="common">Maize</name>
    <dbReference type="NCBI Taxonomy" id="4577"/>
    <lineage>
        <taxon>Eukaryota</taxon>
        <taxon>Viridiplantae</taxon>
        <taxon>Streptophyta</taxon>
        <taxon>Embryophyta</taxon>
        <taxon>Tracheophyta</taxon>
        <taxon>Spermatophyta</taxon>
        <taxon>Magnoliopsida</taxon>
        <taxon>Liliopsida</taxon>
        <taxon>Poales</taxon>
        <taxon>Poaceae</taxon>
        <taxon>PACMAD clade</taxon>
        <taxon>Panicoideae</taxon>
        <taxon>Andropogonodae</taxon>
        <taxon>Andropogoneae</taxon>
        <taxon>Tripsacinae</taxon>
        <taxon>Zea</taxon>
    </lineage>
</organism>
<sequence length="27" mass="2921">MRRRNLLPSAMGAVAVPCSKKLFIGGF</sequence>
<proteinExistence type="evidence at transcript level"/>
<protein>
    <submittedName>
        <fullName evidence="1">Uncharacterized protein</fullName>
    </submittedName>
</protein>